<keyword evidence="3" id="KW-1185">Reference proteome</keyword>
<evidence type="ECO:0000313" key="3">
    <source>
        <dbReference type="Proteomes" id="UP001527925"/>
    </source>
</evidence>
<name>A0ABR4MXX5_9FUNG</name>
<feature type="compositionally biased region" description="Low complexity" evidence="1">
    <location>
        <begin position="92"/>
        <end position="113"/>
    </location>
</feature>
<dbReference type="Pfam" id="PF10253">
    <property type="entry name" value="PRCC"/>
    <property type="match status" value="1"/>
</dbReference>
<proteinExistence type="predicted"/>
<dbReference type="PANTHER" id="PTHR13621">
    <property type="entry name" value="PROLINE-RICH PROTEIN PRCC"/>
    <property type="match status" value="1"/>
</dbReference>
<dbReference type="EMBL" id="JADGIZ020000076">
    <property type="protein sequence ID" value="KAL2912113.1"/>
    <property type="molecule type" value="Genomic_DNA"/>
</dbReference>
<evidence type="ECO:0000256" key="1">
    <source>
        <dbReference type="SAM" id="MobiDB-lite"/>
    </source>
</evidence>
<evidence type="ECO:0000313" key="2">
    <source>
        <dbReference type="EMBL" id="KAL2912113.1"/>
    </source>
</evidence>
<protein>
    <recommendedName>
        <fullName evidence="4">Proline-rich protein PRCC</fullName>
    </recommendedName>
</protein>
<comment type="caution">
    <text evidence="2">The sequence shown here is derived from an EMBL/GenBank/DDBJ whole genome shotgun (WGS) entry which is preliminary data.</text>
</comment>
<gene>
    <name evidence="2" type="ORF">HK105_208389</name>
</gene>
<sequence>MLPAPKKAQQPADDEAGGMRMLGQGAGDGSLSHVSLARPLSRKARDTAGPSSNSSSSKKEATQPPKRQRLADDEDDIDPDSYFTLDVDGLGSSSKPQAPAAAPLAASAGSDDVGGSSVVADYAVYAAQFAAQGGPVPTTGRDEEQPYAADYGAYAAAYASQYGIAYGAEQADAYPDDEDGDNVDEYGGLDPQALLKLGHRPKKDGAVAIKDIRGSEQVGEARQLFNQKQASLQGLSGTSFQRLGSGVVSMGMKRRHNIMSLAYEARARQQSLEEQAANRRAMQKVTRAKYGF</sequence>
<dbReference type="PANTHER" id="PTHR13621:SF2">
    <property type="entry name" value="PROLINE-RICH PROTEIN PRCC"/>
    <property type="match status" value="1"/>
</dbReference>
<evidence type="ECO:0008006" key="4">
    <source>
        <dbReference type="Google" id="ProtNLM"/>
    </source>
</evidence>
<feature type="region of interest" description="Disordered" evidence="1">
    <location>
        <begin position="1"/>
        <end position="113"/>
    </location>
</feature>
<organism evidence="2 3">
    <name type="scientific">Polyrhizophydium stewartii</name>
    <dbReference type="NCBI Taxonomy" id="2732419"/>
    <lineage>
        <taxon>Eukaryota</taxon>
        <taxon>Fungi</taxon>
        <taxon>Fungi incertae sedis</taxon>
        <taxon>Chytridiomycota</taxon>
        <taxon>Chytridiomycota incertae sedis</taxon>
        <taxon>Chytridiomycetes</taxon>
        <taxon>Rhizophydiales</taxon>
        <taxon>Rhizophydiales incertae sedis</taxon>
        <taxon>Polyrhizophydium</taxon>
    </lineage>
</organism>
<dbReference type="Proteomes" id="UP001527925">
    <property type="component" value="Unassembled WGS sequence"/>
</dbReference>
<dbReference type="InterPro" id="IPR018800">
    <property type="entry name" value="PRCC"/>
</dbReference>
<accession>A0ABR4MXX5</accession>
<reference evidence="2 3" key="1">
    <citation type="submission" date="2023-09" db="EMBL/GenBank/DDBJ databases">
        <title>Pangenome analysis of Batrachochytrium dendrobatidis and related Chytrids.</title>
        <authorList>
            <person name="Yacoub M.N."/>
            <person name="Stajich J.E."/>
            <person name="James T.Y."/>
        </authorList>
    </citation>
    <scope>NUCLEOTIDE SEQUENCE [LARGE SCALE GENOMIC DNA]</scope>
    <source>
        <strain evidence="2 3">JEL0888</strain>
    </source>
</reference>